<evidence type="ECO:0000256" key="1">
    <source>
        <dbReference type="SAM" id="MobiDB-lite"/>
    </source>
</evidence>
<sequence>MQNGIQCNKEIDCLLSSRSHHHRFLPSTTTILNNNIRWTVPSPAAINQGGAVSGSGGVEVGGRGENTIGDNGEGIHRKGEGAYKEGDGDVAVGVVFKSEEEGRRAYVRYGLVEVAMGGWGLLNVQKKEKAMRFRMEEE</sequence>
<protein>
    <submittedName>
        <fullName evidence="2">Uncharacterized protein</fullName>
    </submittedName>
</protein>
<comment type="caution">
    <text evidence="2">The sequence shown here is derived from an EMBL/GenBank/DDBJ whole genome shotgun (WGS) entry which is preliminary data.</text>
</comment>
<evidence type="ECO:0000313" key="3">
    <source>
        <dbReference type="Proteomes" id="UP001372338"/>
    </source>
</evidence>
<feature type="region of interest" description="Disordered" evidence="1">
    <location>
        <begin position="56"/>
        <end position="81"/>
    </location>
</feature>
<organism evidence="2 3">
    <name type="scientific">Crotalaria pallida</name>
    <name type="common">Smooth rattlebox</name>
    <name type="synonym">Crotalaria striata</name>
    <dbReference type="NCBI Taxonomy" id="3830"/>
    <lineage>
        <taxon>Eukaryota</taxon>
        <taxon>Viridiplantae</taxon>
        <taxon>Streptophyta</taxon>
        <taxon>Embryophyta</taxon>
        <taxon>Tracheophyta</taxon>
        <taxon>Spermatophyta</taxon>
        <taxon>Magnoliopsida</taxon>
        <taxon>eudicotyledons</taxon>
        <taxon>Gunneridae</taxon>
        <taxon>Pentapetalae</taxon>
        <taxon>rosids</taxon>
        <taxon>fabids</taxon>
        <taxon>Fabales</taxon>
        <taxon>Fabaceae</taxon>
        <taxon>Papilionoideae</taxon>
        <taxon>50 kb inversion clade</taxon>
        <taxon>genistoids sensu lato</taxon>
        <taxon>core genistoids</taxon>
        <taxon>Crotalarieae</taxon>
        <taxon>Crotalaria</taxon>
    </lineage>
</organism>
<dbReference type="AlphaFoldDB" id="A0AAN9EYK8"/>
<gene>
    <name evidence="2" type="ORF">RIF29_18937</name>
</gene>
<keyword evidence="3" id="KW-1185">Reference proteome</keyword>
<dbReference type="Proteomes" id="UP001372338">
    <property type="component" value="Unassembled WGS sequence"/>
</dbReference>
<reference evidence="2 3" key="1">
    <citation type="submission" date="2024-01" db="EMBL/GenBank/DDBJ databases">
        <title>The genomes of 5 underutilized Papilionoideae crops provide insights into root nodulation and disease resistanc.</title>
        <authorList>
            <person name="Yuan L."/>
        </authorList>
    </citation>
    <scope>NUCLEOTIDE SEQUENCE [LARGE SCALE GENOMIC DNA]</scope>
    <source>
        <strain evidence="2">ZHUSHIDOU_FW_LH</strain>
        <tissue evidence="2">Leaf</tissue>
    </source>
</reference>
<proteinExistence type="predicted"/>
<name>A0AAN9EYK8_CROPI</name>
<evidence type="ECO:0000313" key="2">
    <source>
        <dbReference type="EMBL" id="KAK7266294.1"/>
    </source>
</evidence>
<dbReference type="EMBL" id="JAYWIO010000004">
    <property type="protein sequence ID" value="KAK7266294.1"/>
    <property type="molecule type" value="Genomic_DNA"/>
</dbReference>
<accession>A0AAN9EYK8</accession>